<dbReference type="Proteomes" id="UP000011087">
    <property type="component" value="Unassembled WGS sequence"/>
</dbReference>
<feature type="domain" description="Potassium channel" evidence="3">
    <location>
        <begin position="316"/>
        <end position="400"/>
    </location>
</feature>
<dbReference type="eggNOG" id="KOG3684">
    <property type="taxonomic scope" value="Eukaryota"/>
</dbReference>
<feature type="transmembrane region" description="Helical" evidence="2">
    <location>
        <begin position="133"/>
        <end position="149"/>
    </location>
</feature>
<keyword evidence="6" id="KW-1185">Reference proteome</keyword>
<reference evidence="6" key="2">
    <citation type="submission" date="2012-11" db="EMBL/GenBank/DDBJ databases">
        <authorList>
            <person name="Kuo A."/>
            <person name="Curtis B.A."/>
            <person name="Tanifuji G."/>
            <person name="Burki F."/>
            <person name="Gruber A."/>
            <person name="Irimia M."/>
            <person name="Maruyama S."/>
            <person name="Arias M.C."/>
            <person name="Ball S.G."/>
            <person name="Gile G.H."/>
            <person name="Hirakawa Y."/>
            <person name="Hopkins J.F."/>
            <person name="Rensing S.A."/>
            <person name="Schmutz J."/>
            <person name="Symeonidi A."/>
            <person name="Elias M."/>
            <person name="Eveleigh R.J."/>
            <person name="Herman E.K."/>
            <person name="Klute M.J."/>
            <person name="Nakayama T."/>
            <person name="Obornik M."/>
            <person name="Reyes-Prieto A."/>
            <person name="Armbrust E.V."/>
            <person name="Aves S.J."/>
            <person name="Beiko R.G."/>
            <person name="Coutinho P."/>
            <person name="Dacks J.B."/>
            <person name="Durnford D.G."/>
            <person name="Fast N.M."/>
            <person name="Green B.R."/>
            <person name="Grisdale C."/>
            <person name="Hempe F."/>
            <person name="Henrissat B."/>
            <person name="Hoppner M.P."/>
            <person name="Ishida K.-I."/>
            <person name="Kim E."/>
            <person name="Koreny L."/>
            <person name="Kroth P.G."/>
            <person name="Liu Y."/>
            <person name="Malik S.-B."/>
            <person name="Maier U.G."/>
            <person name="McRose D."/>
            <person name="Mock T."/>
            <person name="Neilson J.A."/>
            <person name="Onodera N.T."/>
            <person name="Poole A.M."/>
            <person name="Pritham E.J."/>
            <person name="Richards T.A."/>
            <person name="Rocap G."/>
            <person name="Roy S.W."/>
            <person name="Sarai C."/>
            <person name="Schaack S."/>
            <person name="Shirato S."/>
            <person name="Slamovits C.H."/>
            <person name="Spencer D.F."/>
            <person name="Suzuki S."/>
            <person name="Worden A.Z."/>
            <person name="Zauner S."/>
            <person name="Barry K."/>
            <person name="Bell C."/>
            <person name="Bharti A.K."/>
            <person name="Crow J.A."/>
            <person name="Grimwood J."/>
            <person name="Kramer R."/>
            <person name="Lindquist E."/>
            <person name="Lucas S."/>
            <person name="Salamov A."/>
            <person name="McFadden G.I."/>
            <person name="Lane C.E."/>
            <person name="Keeling P.J."/>
            <person name="Gray M.W."/>
            <person name="Grigoriev I.V."/>
            <person name="Archibald J.M."/>
        </authorList>
    </citation>
    <scope>NUCLEOTIDE SEQUENCE</scope>
    <source>
        <strain evidence="6">CCMP2712</strain>
    </source>
</reference>
<dbReference type="Gene3D" id="1.10.287.70">
    <property type="match status" value="1"/>
</dbReference>
<sequence length="521" mass="59091">MQTSERMSTLDDLEEMAQSPVSQNFGSRHNRRASVGRITLEDTAMARKALTTYSSFSSMDQLKRKGVLSGSQSPVAGKSPTTKRSRFEKIESEESKTEILSAAVAIYQVLYAPKGRLYNRNASEWAELRTKNLFWAYIWTLAGMVVAVWENEVLWSNDRTPDLHTFWLKVLIVVTTIIAMYFYREYYRAAIAQERLRGNPLHNGFVSYVNLQACGLYVQAVLDLLCLLPMPLPFLDFEFDVWNDSFEGSCTYQIDVFLMVVMFLRIRMFPRFYGECISGLASDIARAYGNVTKLVVGESFISKYLLTSNFNMVCMLWLLLILFYSYCLMLFERPMVFIDVPHSRLDRFANCVWCTVITMTTVGYGDVFPSTRFGRLIAMLSAISAMIMVAVSTNIVNVVLSQHRLEVMCLRAVEMLASRDDVKIKAAEVIQAVWRAYAGPERSSKRRKGRKVRDNDEVLLKVVAFTEASRAHITSKNDFNSDEVALLGQCMSISDRSLSSMDGVVEKLDSAIANLQKLDGC</sequence>
<dbReference type="KEGG" id="gtt:GUITHDRAFT_163752"/>
<dbReference type="GO" id="GO:0016286">
    <property type="term" value="F:small conductance calcium-activated potassium channel activity"/>
    <property type="evidence" value="ECO:0007669"/>
    <property type="project" value="InterPro"/>
</dbReference>
<dbReference type="HOGENOM" id="CLU_523237_0_0_1"/>
<evidence type="ECO:0000313" key="6">
    <source>
        <dbReference type="Proteomes" id="UP000011087"/>
    </source>
</evidence>
<feature type="region of interest" description="Disordered" evidence="1">
    <location>
        <begin position="65"/>
        <end position="84"/>
    </location>
</feature>
<feature type="transmembrane region" description="Helical" evidence="2">
    <location>
        <begin position="310"/>
        <end position="331"/>
    </location>
</feature>
<dbReference type="EnsemblProtists" id="EKX43780">
    <property type="protein sequence ID" value="EKX43780"/>
    <property type="gene ID" value="GUITHDRAFT_163752"/>
</dbReference>
<accession>L1J6U3</accession>
<evidence type="ECO:0000313" key="4">
    <source>
        <dbReference type="EMBL" id="EKX43780.1"/>
    </source>
</evidence>
<dbReference type="OrthoDB" id="73653at2759"/>
<evidence type="ECO:0000256" key="1">
    <source>
        <dbReference type="SAM" id="MobiDB-lite"/>
    </source>
</evidence>
<dbReference type="CDD" id="cd23767">
    <property type="entry name" value="IQCD"/>
    <property type="match status" value="1"/>
</dbReference>
<feature type="compositionally biased region" description="Polar residues" evidence="1">
    <location>
        <begin position="69"/>
        <end position="80"/>
    </location>
</feature>
<dbReference type="InterPro" id="IPR015449">
    <property type="entry name" value="K_chnl_Ca-activ_SK"/>
</dbReference>
<dbReference type="PANTHER" id="PTHR10153">
    <property type="entry name" value="SMALL CONDUCTANCE CALCIUM-ACTIVATED POTASSIUM CHANNEL"/>
    <property type="match status" value="1"/>
</dbReference>
<feature type="transmembrane region" description="Helical" evidence="2">
    <location>
        <begin position="164"/>
        <end position="183"/>
    </location>
</feature>
<protein>
    <recommendedName>
        <fullName evidence="3">Potassium channel domain-containing protein</fullName>
    </recommendedName>
</protein>
<organism evidence="4">
    <name type="scientific">Guillardia theta (strain CCMP2712)</name>
    <name type="common">Cryptophyte</name>
    <dbReference type="NCBI Taxonomy" id="905079"/>
    <lineage>
        <taxon>Eukaryota</taxon>
        <taxon>Cryptophyceae</taxon>
        <taxon>Pyrenomonadales</taxon>
        <taxon>Geminigeraceae</taxon>
        <taxon>Guillardia</taxon>
    </lineage>
</organism>
<keyword evidence="2" id="KW-1133">Transmembrane helix</keyword>
<evidence type="ECO:0000313" key="5">
    <source>
        <dbReference type="EnsemblProtists" id="EKX43780"/>
    </source>
</evidence>
<dbReference type="EMBL" id="JH993008">
    <property type="protein sequence ID" value="EKX43780.1"/>
    <property type="molecule type" value="Genomic_DNA"/>
</dbReference>
<dbReference type="OMA" id="IMLHSKL"/>
<dbReference type="RefSeq" id="XP_005830760.1">
    <property type="nucleotide sequence ID" value="XM_005830703.1"/>
</dbReference>
<keyword evidence="2" id="KW-0812">Transmembrane</keyword>
<dbReference type="SUPFAM" id="SSF81324">
    <property type="entry name" value="Voltage-gated potassium channels"/>
    <property type="match status" value="1"/>
</dbReference>
<gene>
    <name evidence="4" type="ORF">GUITHDRAFT_163752</name>
</gene>
<evidence type="ECO:0000256" key="2">
    <source>
        <dbReference type="SAM" id="Phobius"/>
    </source>
</evidence>
<dbReference type="PRINTS" id="PR00169">
    <property type="entry name" value="KCHANNEL"/>
</dbReference>
<dbReference type="InterPro" id="IPR013099">
    <property type="entry name" value="K_chnl_dom"/>
</dbReference>
<reference evidence="4 6" key="1">
    <citation type="journal article" date="2012" name="Nature">
        <title>Algal genomes reveal evolutionary mosaicism and the fate of nucleomorphs.</title>
        <authorList>
            <consortium name="DOE Joint Genome Institute"/>
            <person name="Curtis B.A."/>
            <person name="Tanifuji G."/>
            <person name="Burki F."/>
            <person name="Gruber A."/>
            <person name="Irimia M."/>
            <person name="Maruyama S."/>
            <person name="Arias M.C."/>
            <person name="Ball S.G."/>
            <person name="Gile G.H."/>
            <person name="Hirakawa Y."/>
            <person name="Hopkins J.F."/>
            <person name="Kuo A."/>
            <person name="Rensing S.A."/>
            <person name="Schmutz J."/>
            <person name="Symeonidi A."/>
            <person name="Elias M."/>
            <person name="Eveleigh R.J."/>
            <person name="Herman E.K."/>
            <person name="Klute M.J."/>
            <person name="Nakayama T."/>
            <person name="Obornik M."/>
            <person name="Reyes-Prieto A."/>
            <person name="Armbrust E.V."/>
            <person name="Aves S.J."/>
            <person name="Beiko R.G."/>
            <person name="Coutinho P."/>
            <person name="Dacks J.B."/>
            <person name="Durnford D.G."/>
            <person name="Fast N.M."/>
            <person name="Green B.R."/>
            <person name="Grisdale C.J."/>
            <person name="Hempel F."/>
            <person name="Henrissat B."/>
            <person name="Hoppner M.P."/>
            <person name="Ishida K."/>
            <person name="Kim E."/>
            <person name="Koreny L."/>
            <person name="Kroth P.G."/>
            <person name="Liu Y."/>
            <person name="Malik S.B."/>
            <person name="Maier U.G."/>
            <person name="McRose D."/>
            <person name="Mock T."/>
            <person name="Neilson J.A."/>
            <person name="Onodera N.T."/>
            <person name="Poole A.M."/>
            <person name="Pritham E.J."/>
            <person name="Richards T.A."/>
            <person name="Rocap G."/>
            <person name="Roy S.W."/>
            <person name="Sarai C."/>
            <person name="Schaack S."/>
            <person name="Shirato S."/>
            <person name="Slamovits C.H."/>
            <person name="Spencer D.F."/>
            <person name="Suzuki S."/>
            <person name="Worden A.Z."/>
            <person name="Zauner S."/>
            <person name="Barry K."/>
            <person name="Bell C."/>
            <person name="Bharti A.K."/>
            <person name="Crow J.A."/>
            <person name="Grimwood J."/>
            <person name="Kramer R."/>
            <person name="Lindquist E."/>
            <person name="Lucas S."/>
            <person name="Salamov A."/>
            <person name="McFadden G.I."/>
            <person name="Lane C.E."/>
            <person name="Keeling P.J."/>
            <person name="Gray M.W."/>
            <person name="Grigoriev I.V."/>
            <person name="Archibald J.M."/>
        </authorList>
    </citation>
    <scope>NUCLEOTIDE SEQUENCE</scope>
    <source>
        <strain evidence="4 6">CCMP2712</strain>
    </source>
</reference>
<feature type="transmembrane region" description="Helical" evidence="2">
    <location>
        <begin position="204"/>
        <end position="225"/>
    </location>
</feature>
<feature type="transmembrane region" description="Helical" evidence="2">
    <location>
        <begin position="376"/>
        <end position="400"/>
    </location>
</feature>
<dbReference type="AlphaFoldDB" id="L1J6U3"/>
<proteinExistence type="predicted"/>
<dbReference type="Pfam" id="PF07885">
    <property type="entry name" value="Ion_trans_2"/>
    <property type="match status" value="1"/>
</dbReference>
<name>L1J6U3_GUITC</name>
<dbReference type="GeneID" id="17300533"/>
<reference evidence="5" key="3">
    <citation type="submission" date="2016-03" db="UniProtKB">
        <authorList>
            <consortium name="EnsemblProtists"/>
        </authorList>
    </citation>
    <scope>IDENTIFICATION</scope>
</reference>
<keyword evidence="2" id="KW-0472">Membrane</keyword>
<evidence type="ECO:0000259" key="3">
    <source>
        <dbReference type="Pfam" id="PF07885"/>
    </source>
</evidence>
<feature type="region of interest" description="Disordered" evidence="1">
    <location>
        <begin position="1"/>
        <end position="33"/>
    </location>
</feature>
<dbReference type="GO" id="GO:0016020">
    <property type="term" value="C:membrane"/>
    <property type="evidence" value="ECO:0007669"/>
    <property type="project" value="InterPro"/>
</dbReference>
<dbReference type="PaxDb" id="55529-EKX43780"/>